<reference evidence="4" key="1">
    <citation type="journal article" date="2016" name="Nat. Commun.">
        <title>The Gonium pectorale genome demonstrates co-option of cell cycle regulation during the evolution of multicellularity.</title>
        <authorList>
            <person name="Hanschen E.R."/>
            <person name="Marriage T.N."/>
            <person name="Ferris P.J."/>
            <person name="Hamaji T."/>
            <person name="Toyoda A."/>
            <person name="Fujiyama A."/>
            <person name="Neme R."/>
            <person name="Noguchi H."/>
            <person name="Minakuchi Y."/>
            <person name="Suzuki M."/>
            <person name="Kawai-Toyooka H."/>
            <person name="Smith D.R."/>
            <person name="Sparks H."/>
            <person name="Anderson J."/>
            <person name="Bakaric R."/>
            <person name="Luria V."/>
            <person name="Karger A."/>
            <person name="Kirschner M.W."/>
            <person name="Durand P.M."/>
            <person name="Michod R.E."/>
            <person name="Nozaki H."/>
            <person name="Olson B.J."/>
        </authorList>
    </citation>
    <scope>NUCLEOTIDE SEQUENCE [LARGE SCALE GENOMIC DNA]</scope>
    <source>
        <strain evidence="4">NIES-2863</strain>
    </source>
</reference>
<feature type="region of interest" description="Disordered" evidence="1">
    <location>
        <begin position="136"/>
        <end position="171"/>
    </location>
</feature>
<dbReference type="AlphaFoldDB" id="A0A150FXZ1"/>
<comment type="caution">
    <text evidence="3">The sequence shown here is derived from an EMBL/GenBank/DDBJ whole genome shotgun (WGS) entry which is preliminary data.</text>
</comment>
<organism evidence="3 4">
    <name type="scientific">Gonium pectorale</name>
    <name type="common">Green alga</name>
    <dbReference type="NCBI Taxonomy" id="33097"/>
    <lineage>
        <taxon>Eukaryota</taxon>
        <taxon>Viridiplantae</taxon>
        <taxon>Chlorophyta</taxon>
        <taxon>core chlorophytes</taxon>
        <taxon>Chlorophyceae</taxon>
        <taxon>CS clade</taxon>
        <taxon>Chlamydomonadales</taxon>
        <taxon>Volvocaceae</taxon>
        <taxon>Gonium</taxon>
    </lineage>
</organism>
<protein>
    <submittedName>
        <fullName evidence="3">Uncharacterized protein</fullName>
    </submittedName>
</protein>
<keyword evidence="2" id="KW-0812">Transmembrane</keyword>
<sequence length="190" mass="19403">MAPSGASIGLGLVIFAELVVVSWCALWPLRGLLLPLLLHGGEWRGLYSFALGNLDVWLLALLKDVTLVVLVLTTPAAARHAVAAAAAAGRRRGGALPELSSNHKQVRRAVSALCGLHCAVLLVKAAGVAVSAPEELWPQRQNRQPPPAGGADGGGGYGGGYNAGEPSGGAADPQAQVAVGLVYMYVSIGE</sequence>
<evidence type="ECO:0000256" key="2">
    <source>
        <dbReference type="SAM" id="Phobius"/>
    </source>
</evidence>
<feature type="compositionally biased region" description="Gly residues" evidence="1">
    <location>
        <begin position="150"/>
        <end position="162"/>
    </location>
</feature>
<name>A0A150FXZ1_GONPE</name>
<evidence type="ECO:0000256" key="1">
    <source>
        <dbReference type="SAM" id="MobiDB-lite"/>
    </source>
</evidence>
<accession>A0A150FXZ1</accession>
<keyword evidence="2" id="KW-1133">Transmembrane helix</keyword>
<dbReference type="Proteomes" id="UP000075714">
    <property type="component" value="Unassembled WGS sequence"/>
</dbReference>
<gene>
    <name evidence="3" type="ORF">GPECTOR_145g749</name>
</gene>
<evidence type="ECO:0000313" key="4">
    <source>
        <dbReference type="Proteomes" id="UP000075714"/>
    </source>
</evidence>
<proteinExistence type="predicted"/>
<keyword evidence="4" id="KW-1185">Reference proteome</keyword>
<feature type="transmembrane region" description="Helical" evidence="2">
    <location>
        <begin position="6"/>
        <end position="33"/>
    </location>
</feature>
<keyword evidence="2" id="KW-0472">Membrane</keyword>
<dbReference type="EMBL" id="LSYV01000145">
    <property type="protein sequence ID" value="KXZ42458.1"/>
    <property type="molecule type" value="Genomic_DNA"/>
</dbReference>
<evidence type="ECO:0000313" key="3">
    <source>
        <dbReference type="EMBL" id="KXZ42458.1"/>
    </source>
</evidence>